<evidence type="ECO:0000256" key="2">
    <source>
        <dbReference type="SAM" id="SignalP"/>
    </source>
</evidence>
<feature type="transmembrane region" description="Helical" evidence="1">
    <location>
        <begin position="74"/>
        <end position="93"/>
    </location>
</feature>
<feature type="signal peptide" evidence="2">
    <location>
        <begin position="1"/>
        <end position="23"/>
    </location>
</feature>
<keyword evidence="1" id="KW-0472">Membrane</keyword>
<evidence type="ECO:0000313" key="4">
    <source>
        <dbReference type="Proteomes" id="UP000580250"/>
    </source>
</evidence>
<proteinExistence type="predicted"/>
<dbReference type="Proteomes" id="UP000580250">
    <property type="component" value="Unassembled WGS sequence"/>
</dbReference>
<sequence>MPIRNLCKIFILLLELCPQLFVCKCCPQLYCPQILSANVVRNFLSATLCLQLLSANNVRNFIICNFLNTSKPEVILFSLSGLNVKIFFGRVHWMNTMPQPLLILIIFTLPVYINFVTSSSSVLRTKRGSERNSWITEDANNWVFESTESNDKITPLQSLPMILFS</sequence>
<protein>
    <submittedName>
        <fullName evidence="3">Uncharacterized protein</fullName>
    </submittedName>
</protein>
<dbReference type="EMBL" id="CAJEWN010000028">
    <property type="protein sequence ID" value="CAD2142171.1"/>
    <property type="molecule type" value="Genomic_DNA"/>
</dbReference>
<name>A0A6V7U1K7_MELEN</name>
<reference evidence="3 4" key="1">
    <citation type="submission" date="2020-08" db="EMBL/GenBank/DDBJ databases">
        <authorList>
            <person name="Koutsovoulos G."/>
            <person name="Danchin GJ E."/>
        </authorList>
    </citation>
    <scope>NUCLEOTIDE SEQUENCE [LARGE SCALE GENOMIC DNA]</scope>
</reference>
<organism evidence="3 4">
    <name type="scientific">Meloidogyne enterolobii</name>
    <name type="common">Root-knot nematode worm</name>
    <name type="synonym">Meloidogyne mayaguensis</name>
    <dbReference type="NCBI Taxonomy" id="390850"/>
    <lineage>
        <taxon>Eukaryota</taxon>
        <taxon>Metazoa</taxon>
        <taxon>Ecdysozoa</taxon>
        <taxon>Nematoda</taxon>
        <taxon>Chromadorea</taxon>
        <taxon>Rhabditida</taxon>
        <taxon>Tylenchina</taxon>
        <taxon>Tylenchomorpha</taxon>
        <taxon>Tylenchoidea</taxon>
        <taxon>Meloidogynidae</taxon>
        <taxon>Meloidogyninae</taxon>
        <taxon>Meloidogyne</taxon>
    </lineage>
</organism>
<accession>A0A6V7U1K7</accession>
<keyword evidence="1" id="KW-1133">Transmembrane helix</keyword>
<keyword evidence="2" id="KW-0732">Signal</keyword>
<feature type="transmembrane region" description="Helical" evidence="1">
    <location>
        <begin position="99"/>
        <end position="117"/>
    </location>
</feature>
<gene>
    <name evidence="3" type="ORF">MENT_LOCUS7144</name>
</gene>
<evidence type="ECO:0000256" key="1">
    <source>
        <dbReference type="SAM" id="Phobius"/>
    </source>
</evidence>
<keyword evidence="1" id="KW-0812">Transmembrane</keyword>
<evidence type="ECO:0000313" key="3">
    <source>
        <dbReference type="EMBL" id="CAD2142171.1"/>
    </source>
</evidence>
<dbReference type="AlphaFoldDB" id="A0A6V7U1K7"/>
<feature type="chain" id="PRO_5027975778" evidence="2">
    <location>
        <begin position="24"/>
        <end position="165"/>
    </location>
</feature>
<comment type="caution">
    <text evidence="3">The sequence shown here is derived from an EMBL/GenBank/DDBJ whole genome shotgun (WGS) entry which is preliminary data.</text>
</comment>